<feature type="binding site" evidence="7">
    <location>
        <position position="189"/>
    </location>
    <ligand>
        <name>Zn(2+)</name>
        <dbReference type="ChEBI" id="CHEBI:29105"/>
    </ligand>
</feature>
<dbReference type="InterPro" id="IPR005744">
    <property type="entry name" value="Hy-lIII"/>
</dbReference>
<feature type="transmembrane region" description="Helical" evidence="8">
    <location>
        <begin position="156"/>
        <end position="178"/>
    </location>
</feature>
<keyword evidence="3" id="KW-1003">Cell membrane</keyword>
<feature type="binding site" evidence="7">
    <location>
        <position position="185"/>
    </location>
    <ligand>
        <name>Zn(2+)</name>
        <dbReference type="ChEBI" id="CHEBI:29105"/>
    </ligand>
</feature>
<evidence type="ECO:0000256" key="1">
    <source>
        <dbReference type="ARBA" id="ARBA00004651"/>
    </source>
</evidence>
<reference evidence="9 10" key="1">
    <citation type="submission" date="2018-04" db="EMBL/GenBank/DDBJ databases">
        <title>Marixanthomonas spongiae HN-E44 sp. nov., isolated from a marine sponge.</title>
        <authorList>
            <person name="Luo L."/>
            <person name="Zhuang L."/>
        </authorList>
    </citation>
    <scope>NUCLEOTIDE SEQUENCE [LARGE SCALE GENOMIC DNA]</scope>
    <source>
        <strain evidence="9 10">HN-E44</strain>
    </source>
</reference>
<name>A0A2U0HYP7_9FLAO</name>
<evidence type="ECO:0000313" key="9">
    <source>
        <dbReference type="EMBL" id="PVW13956.1"/>
    </source>
</evidence>
<feature type="transmembrane region" description="Helical" evidence="8">
    <location>
        <begin position="185"/>
        <end position="205"/>
    </location>
</feature>
<keyword evidence="7" id="KW-0479">Metal-binding</keyword>
<dbReference type="GO" id="GO:0140911">
    <property type="term" value="F:pore-forming activity"/>
    <property type="evidence" value="ECO:0007669"/>
    <property type="project" value="InterPro"/>
</dbReference>
<dbReference type="InterPro" id="IPR004254">
    <property type="entry name" value="AdipoR/HlyIII-related"/>
</dbReference>
<gene>
    <name evidence="9" type="ORF">DDV96_12495</name>
</gene>
<evidence type="ECO:0000256" key="8">
    <source>
        <dbReference type="SAM" id="Phobius"/>
    </source>
</evidence>
<dbReference type="GO" id="GO:0046872">
    <property type="term" value="F:metal ion binding"/>
    <property type="evidence" value="ECO:0007669"/>
    <property type="project" value="UniProtKB-KW"/>
</dbReference>
<dbReference type="Proteomes" id="UP000245962">
    <property type="component" value="Unassembled WGS sequence"/>
</dbReference>
<evidence type="ECO:0000256" key="5">
    <source>
        <dbReference type="ARBA" id="ARBA00022989"/>
    </source>
</evidence>
<evidence type="ECO:0000313" key="10">
    <source>
        <dbReference type="Proteomes" id="UP000245962"/>
    </source>
</evidence>
<keyword evidence="7" id="KW-0862">Zinc</keyword>
<dbReference type="RefSeq" id="WP_116695089.1">
    <property type="nucleotide sequence ID" value="NZ_QEHR01000007.1"/>
</dbReference>
<organism evidence="9 10">
    <name type="scientific">Marixanthomonas spongiae</name>
    <dbReference type="NCBI Taxonomy" id="2174845"/>
    <lineage>
        <taxon>Bacteria</taxon>
        <taxon>Pseudomonadati</taxon>
        <taxon>Bacteroidota</taxon>
        <taxon>Flavobacteriia</taxon>
        <taxon>Flavobacteriales</taxon>
        <taxon>Flavobacteriaceae</taxon>
        <taxon>Marixanthomonas</taxon>
    </lineage>
</organism>
<accession>A0A2U0HYP7</accession>
<dbReference type="Pfam" id="PF03006">
    <property type="entry name" value="HlyIII"/>
    <property type="match status" value="1"/>
</dbReference>
<comment type="caution">
    <text evidence="9">The sequence shown here is derived from an EMBL/GenBank/DDBJ whole genome shotgun (WGS) entry which is preliminary data.</text>
</comment>
<dbReference type="GO" id="GO:0005886">
    <property type="term" value="C:plasma membrane"/>
    <property type="evidence" value="ECO:0007669"/>
    <property type="project" value="UniProtKB-SubCell"/>
</dbReference>
<feature type="transmembrane region" description="Helical" evidence="8">
    <location>
        <begin position="42"/>
        <end position="62"/>
    </location>
</feature>
<dbReference type="AlphaFoldDB" id="A0A2U0HYP7"/>
<keyword evidence="6 8" id="KW-0472">Membrane</keyword>
<dbReference type="PANTHER" id="PTHR20855:SF3">
    <property type="entry name" value="LD03007P"/>
    <property type="match status" value="1"/>
</dbReference>
<proteinExistence type="inferred from homology"/>
<evidence type="ECO:0000256" key="7">
    <source>
        <dbReference type="PIRSR" id="PIRSR604254-1"/>
    </source>
</evidence>
<comment type="subcellular location">
    <subcellularLocation>
        <location evidence="1">Cell membrane</location>
        <topology evidence="1">Multi-pass membrane protein</topology>
    </subcellularLocation>
</comment>
<dbReference type="NCBIfam" id="TIGR01065">
    <property type="entry name" value="hlyIII"/>
    <property type="match status" value="1"/>
</dbReference>
<evidence type="ECO:0000256" key="3">
    <source>
        <dbReference type="ARBA" id="ARBA00022475"/>
    </source>
</evidence>
<dbReference type="PANTHER" id="PTHR20855">
    <property type="entry name" value="ADIPOR/PROGESTIN RECEPTOR-RELATED"/>
    <property type="match status" value="1"/>
</dbReference>
<feature type="transmembrane region" description="Helical" evidence="8">
    <location>
        <begin position="106"/>
        <end position="124"/>
    </location>
</feature>
<dbReference type="OrthoDB" id="9813689at2"/>
<feature type="transmembrane region" description="Helical" evidence="8">
    <location>
        <begin position="131"/>
        <end position="150"/>
    </location>
</feature>
<keyword evidence="10" id="KW-1185">Reference proteome</keyword>
<dbReference type="EMBL" id="QEHR01000007">
    <property type="protein sequence ID" value="PVW13956.1"/>
    <property type="molecule type" value="Genomic_DNA"/>
</dbReference>
<keyword evidence="5 8" id="KW-1133">Transmembrane helix</keyword>
<comment type="similarity">
    <text evidence="2">Belongs to the UPF0073 (Hly-III) family.</text>
</comment>
<keyword evidence="4 8" id="KW-0812">Transmembrane</keyword>
<protein>
    <submittedName>
        <fullName evidence="9">Hemolysin III family protein</fullName>
    </submittedName>
</protein>
<feature type="transmembrane region" description="Helical" evidence="8">
    <location>
        <begin position="82"/>
        <end position="100"/>
    </location>
</feature>
<feature type="binding site" evidence="7">
    <location>
        <position position="63"/>
    </location>
    <ligand>
        <name>Zn(2+)</name>
        <dbReference type="ChEBI" id="CHEBI:29105"/>
    </ligand>
</feature>
<sequence>MRQQTYKEEWWNTFTHGIGFLLSLVGFALLFVFHTYTSWEGILGISLYGFSLAALYFTSTLYHYEKNANRKFLYRKLDHISIYLLIAGTYSPVVLVTLQHSLGWTLFWLVWGIAALGTVLKIFFTGKFELFSTLLYLAMGWLIAFDFSALKEAVDQTGLFLLMGGGAAYTIGIVFYLLDRVKYSHVIWHVFVLLGSLLHYLFIFLKVI</sequence>
<evidence type="ECO:0000256" key="6">
    <source>
        <dbReference type="ARBA" id="ARBA00023136"/>
    </source>
</evidence>
<feature type="transmembrane region" description="Helical" evidence="8">
    <location>
        <begin position="12"/>
        <end position="36"/>
    </location>
</feature>
<evidence type="ECO:0000256" key="4">
    <source>
        <dbReference type="ARBA" id="ARBA00022692"/>
    </source>
</evidence>
<evidence type="ECO:0000256" key="2">
    <source>
        <dbReference type="ARBA" id="ARBA00008488"/>
    </source>
</evidence>